<evidence type="ECO:0000313" key="2">
    <source>
        <dbReference type="Proteomes" id="UP000805649"/>
    </source>
</evidence>
<gene>
    <name evidence="1" type="ORF">CTRU02_211624</name>
</gene>
<protein>
    <submittedName>
        <fullName evidence="1">Uncharacterized protein</fullName>
    </submittedName>
</protein>
<evidence type="ECO:0000313" key="1">
    <source>
        <dbReference type="EMBL" id="KAL0932661.1"/>
    </source>
</evidence>
<organism evidence="1 2">
    <name type="scientific">Colletotrichum truncatum</name>
    <name type="common">Anthracnose fungus</name>
    <name type="synonym">Colletotrichum capsici</name>
    <dbReference type="NCBI Taxonomy" id="5467"/>
    <lineage>
        <taxon>Eukaryota</taxon>
        <taxon>Fungi</taxon>
        <taxon>Dikarya</taxon>
        <taxon>Ascomycota</taxon>
        <taxon>Pezizomycotina</taxon>
        <taxon>Sordariomycetes</taxon>
        <taxon>Hypocreomycetidae</taxon>
        <taxon>Glomerellales</taxon>
        <taxon>Glomerellaceae</taxon>
        <taxon>Colletotrichum</taxon>
        <taxon>Colletotrichum truncatum species complex</taxon>
    </lineage>
</organism>
<accession>A0ACC3YLR6</accession>
<name>A0ACC3YLR6_COLTU</name>
<comment type="caution">
    <text evidence="1">The sequence shown here is derived from an EMBL/GenBank/DDBJ whole genome shotgun (WGS) entry which is preliminary data.</text>
</comment>
<reference evidence="1 2" key="1">
    <citation type="journal article" date="2020" name="Phytopathology">
        <title>Genome Sequence Resources of Colletotrichum truncatum, C. plurivorum, C. musicola, and C. sojae: Four Species Pathogenic to Soybean (Glycine max).</title>
        <authorList>
            <person name="Rogerio F."/>
            <person name="Boufleur T.R."/>
            <person name="Ciampi-Guillardi M."/>
            <person name="Sukno S.A."/>
            <person name="Thon M.R."/>
            <person name="Massola Junior N.S."/>
            <person name="Baroncelli R."/>
        </authorList>
    </citation>
    <scope>NUCLEOTIDE SEQUENCE [LARGE SCALE GENOMIC DNA]</scope>
    <source>
        <strain evidence="1 2">CMES1059</strain>
    </source>
</reference>
<proteinExistence type="predicted"/>
<dbReference type="Proteomes" id="UP000805649">
    <property type="component" value="Unassembled WGS sequence"/>
</dbReference>
<dbReference type="EMBL" id="VUJX02000008">
    <property type="protein sequence ID" value="KAL0932661.1"/>
    <property type="molecule type" value="Genomic_DNA"/>
</dbReference>
<keyword evidence="2" id="KW-1185">Reference proteome</keyword>
<sequence length="87" mass="9281">MSAESVRELSYPVIEHVGVSGALCFVEDPWANVVEGNSGQQARNKRPHRNPAGGNKEFTDATEKTAHTSPGGYGQNKETKLSAGGRL</sequence>